<dbReference type="InterPro" id="IPR027417">
    <property type="entry name" value="P-loop_NTPase"/>
</dbReference>
<keyword evidence="8" id="KW-0472">Membrane</keyword>
<gene>
    <name evidence="10" type="primary">cbiO</name>
    <name evidence="11" type="synonym">ecfA1_2</name>
    <name evidence="11" type="ORF">BWLFYP14_02183</name>
    <name evidence="10" type="ORF">ERS852478_01950</name>
</gene>
<dbReference type="InterPro" id="IPR003593">
    <property type="entry name" value="AAA+_ATPase"/>
</dbReference>
<dbReference type="Proteomes" id="UP000366766">
    <property type="component" value="Unassembled WGS sequence"/>
</dbReference>
<dbReference type="InterPro" id="IPR015856">
    <property type="entry name" value="ABC_transpr_CbiO/EcfA_su"/>
</dbReference>
<dbReference type="PANTHER" id="PTHR43553:SF24">
    <property type="entry name" value="ENERGY-COUPLING FACTOR TRANSPORTER ATP-BINDING PROTEIN ECFA1"/>
    <property type="match status" value="1"/>
</dbReference>
<keyword evidence="7" id="KW-1278">Translocase</keyword>
<keyword evidence="13" id="KW-1185">Reference proteome</keyword>
<evidence type="ECO:0000313" key="11">
    <source>
        <dbReference type="EMBL" id="VUX65818.1"/>
    </source>
</evidence>
<name>A0A174CP29_9FIRM</name>
<dbReference type="AlphaFoldDB" id="A0A174CP29"/>
<reference evidence="10 12" key="1">
    <citation type="submission" date="2015-09" db="EMBL/GenBank/DDBJ databases">
        <authorList>
            <consortium name="Pathogen Informatics"/>
        </authorList>
    </citation>
    <scope>NUCLEOTIDE SEQUENCE [LARGE SCALE GENOMIC DNA]</scope>
    <source>
        <strain evidence="10 12">2789STDY5834863</strain>
    </source>
</reference>
<dbReference type="PROSITE" id="PS50893">
    <property type="entry name" value="ABC_TRANSPORTER_2"/>
    <property type="match status" value="1"/>
</dbReference>
<dbReference type="PANTHER" id="PTHR43553">
    <property type="entry name" value="HEAVY METAL TRANSPORTER"/>
    <property type="match status" value="1"/>
</dbReference>
<accession>A0A174CP29</accession>
<reference evidence="11 13" key="2">
    <citation type="submission" date="2019-07" db="EMBL/GenBank/DDBJ databases">
        <authorList>
            <person name="Chang H.-W."/>
            <person name="Raman A."/>
            <person name="Venkatesh S."/>
            <person name="Gehrig J."/>
        </authorList>
    </citation>
    <scope>NUCLEOTIDE SEQUENCE [LARGE SCALE GENOMIC DNA]</scope>
    <source>
        <strain evidence="11">Blautia_wexlerae_LFYP_14</strain>
    </source>
</reference>
<dbReference type="Gene3D" id="3.40.50.300">
    <property type="entry name" value="P-loop containing nucleotide triphosphate hydrolases"/>
    <property type="match status" value="1"/>
</dbReference>
<dbReference type="GO" id="GO:0042626">
    <property type="term" value="F:ATPase-coupled transmembrane transporter activity"/>
    <property type="evidence" value="ECO:0007669"/>
    <property type="project" value="TreeGrafter"/>
</dbReference>
<evidence type="ECO:0000313" key="13">
    <source>
        <dbReference type="Proteomes" id="UP000366766"/>
    </source>
</evidence>
<dbReference type="GO" id="GO:0043190">
    <property type="term" value="C:ATP-binding cassette (ABC) transporter complex"/>
    <property type="evidence" value="ECO:0007669"/>
    <property type="project" value="TreeGrafter"/>
</dbReference>
<dbReference type="GO" id="GO:0016887">
    <property type="term" value="F:ATP hydrolysis activity"/>
    <property type="evidence" value="ECO:0007669"/>
    <property type="project" value="InterPro"/>
</dbReference>
<dbReference type="RefSeq" id="WP_008703583.1">
    <property type="nucleotide sequence ID" value="NZ_BTHH01000012.1"/>
</dbReference>
<evidence type="ECO:0000256" key="4">
    <source>
        <dbReference type="ARBA" id="ARBA00022475"/>
    </source>
</evidence>
<keyword evidence="10" id="KW-0378">Hydrolase</keyword>
<evidence type="ECO:0000256" key="3">
    <source>
        <dbReference type="ARBA" id="ARBA00022448"/>
    </source>
</evidence>
<sequence>MIKFENVVFGYGEEKNALNYVSFHISEGEQVGLIGANGAGKSTLMKAMLGLIPAKGKITVDEIEVNQENSSRIWQCLRYVFQDSDNQMFMPTVYEDMIFGPLNYGKSRKEADQLAREALEELDLIHLKDRQNYKMSGGEKRMAAIATILAMNPKVMLMDEPSTALDPKNRRRLIRILQKLPTTKIIATHDLESKMTAADADIYICFVRIKKQVAE</sequence>
<dbReference type="Pfam" id="PF00005">
    <property type="entry name" value="ABC_tran"/>
    <property type="match status" value="1"/>
</dbReference>
<dbReference type="EMBL" id="CYZN01000011">
    <property type="protein sequence ID" value="CUO13475.1"/>
    <property type="molecule type" value="Genomic_DNA"/>
</dbReference>
<dbReference type="InterPro" id="IPR003439">
    <property type="entry name" value="ABC_transporter-like_ATP-bd"/>
</dbReference>
<dbReference type="CDD" id="cd03225">
    <property type="entry name" value="ABC_cobalt_CbiO_domain1"/>
    <property type="match status" value="1"/>
</dbReference>
<feature type="domain" description="ABC transporter" evidence="9">
    <location>
        <begin position="2"/>
        <end position="213"/>
    </location>
</feature>
<dbReference type="EC" id="3.6.3.-" evidence="10 11"/>
<evidence type="ECO:0000313" key="10">
    <source>
        <dbReference type="EMBL" id="CUO13475.1"/>
    </source>
</evidence>
<dbReference type="SUPFAM" id="SSF52540">
    <property type="entry name" value="P-loop containing nucleoside triphosphate hydrolases"/>
    <property type="match status" value="1"/>
</dbReference>
<dbReference type="SMART" id="SM00382">
    <property type="entry name" value="AAA"/>
    <property type="match status" value="1"/>
</dbReference>
<dbReference type="EMBL" id="CABHOF010000039">
    <property type="protein sequence ID" value="VUX65818.1"/>
    <property type="molecule type" value="Genomic_DNA"/>
</dbReference>
<evidence type="ECO:0000256" key="5">
    <source>
        <dbReference type="ARBA" id="ARBA00022741"/>
    </source>
</evidence>
<evidence type="ECO:0000256" key="2">
    <source>
        <dbReference type="ARBA" id="ARBA00005417"/>
    </source>
</evidence>
<keyword evidence="4" id="KW-1003">Cell membrane</keyword>
<evidence type="ECO:0000256" key="8">
    <source>
        <dbReference type="ARBA" id="ARBA00023136"/>
    </source>
</evidence>
<evidence type="ECO:0000259" key="9">
    <source>
        <dbReference type="PROSITE" id="PS50893"/>
    </source>
</evidence>
<dbReference type="PROSITE" id="PS00211">
    <property type="entry name" value="ABC_TRANSPORTER_1"/>
    <property type="match status" value="1"/>
</dbReference>
<evidence type="ECO:0000313" key="12">
    <source>
        <dbReference type="Proteomes" id="UP000095431"/>
    </source>
</evidence>
<keyword evidence="6 10" id="KW-0067">ATP-binding</keyword>
<keyword evidence="3" id="KW-0813">Transport</keyword>
<comment type="subcellular location">
    <subcellularLocation>
        <location evidence="1">Cell membrane</location>
        <topology evidence="1">Peripheral membrane protein</topology>
    </subcellularLocation>
</comment>
<organism evidence="10 12">
    <name type="scientific">Blautia wexlerae</name>
    <dbReference type="NCBI Taxonomy" id="418240"/>
    <lineage>
        <taxon>Bacteria</taxon>
        <taxon>Bacillati</taxon>
        <taxon>Bacillota</taxon>
        <taxon>Clostridia</taxon>
        <taxon>Lachnospirales</taxon>
        <taxon>Lachnospiraceae</taxon>
        <taxon>Blautia</taxon>
    </lineage>
</organism>
<evidence type="ECO:0000256" key="6">
    <source>
        <dbReference type="ARBA" id="ARBA00022840"/>
    </source>
</evidence>
<dbReference type="GO" id="GO:0005524">
    <property type="term" value="F:ATP binding"/>
    <property type="evidence" value="ECO:0007669"/>
    <property type="project" value="UniProtKB-KW"/>
</dbReference>
<dbReference type="Proteomes" id="UP000095431">
    <property type="component" value="Unassembled WGS sequence"/>
</dbReference>
<comment type="similarity">
    <text evidence="2">Belongs to the ABC transporter superfamily.</text>
</comment>
<evidence type="ECO:0000256" key="7">
    <source>
        <dbReference type="ARBA" id="ARBA00022967"/>
    </source>
</evidence>
<dbReference type="InterPro" id="IPR050095">
    <property type="entry name" value="ECF_ABC_transporter_ATP-bd"/>
</dbReference>
<keyword evidence="5" id="KW-0547">Nucleotide-binding</keyword>
<proteinExistence type="inferred from homology"/>
<protein>
    <submittedName>
        <fullName evidence="10">Cobalt import ATP-binding protein CbiO</fullName>
    </submittedName>
    <submittedName>
        <fullName evidence="11">Energy-coupling factor transporter ATP-binding protein EcfA1</fullName>
        <ecNumber evidence="10 11">3.6.3.-</ecNumber>
    </submittedName>
</protein>
<evidence type="ECO:0000256" key="1">
    <source>
        <dbReference type="ARBA" id="ARBA00004202"/>
    </source>
</evidence>
<dbReference type="InterPro" id="IPR017871">
    <property type="entry name" value="ABC_transporter-like_CS"/>
</dbReference>